<evidence type="ECO:0000313" key="3">
    <source>
        <dbReference type="Proteomes" id="UP000781932"/>
    </source>
</evidence>
<dbReference type="InterPro" id="IPR051017">
    <property type="entry name" value="Aldolase-II_Adducin_sf"/>
</dbReference>
<organism evidence="2 3">
    <name type="scientific">Colletotrichum karsti</name>
    <dbReference type="NCBI Taxonomy" id="1095194"/>
    <lineage>
        <taxon>Eukaryota</taxon>
        <taxon>Fungi</taxon>
        <taxon>Dikarya</taxon>
        <taxon>Ascomycota</taxon>
        <taxon>Pezizomycotina</taxon>
        <taxon>Sordariomycetes</taxon>
        <taxon>Hypocreomycetidae</taxon>
        <taxon>Glomerellales</taxon>
        <taxon>Glomerellaceae</taxon>
        <taxon>Colletotrichum</taxon>
        <taxon>Colletotrichum boninense species complex</taxon>
    </lineage>
</organism>
<dbReference type="Proteomes" id="UP000781932">
    <property type="component" value="Unassembled WGS sequence"/>
</dbReference>
<dbReference type="PANTHER" id="PTHR10672">
    <property type="entry name" value="ADDUCIN"/>
    <property type="match status" value="1"/>
</dbReference>
<dbReference type="NCBIfam" id="NF004855">
    <property type="entry name" value="PRK06208.1"/>
    <property type="match status" value="1"/>
</dbReference>
<sequence length="296" mass="32222">MATSTTTDAPSQLYHGLALRASTDMGFDDLTRGDRQGKLRLRGIPQFSDPLKQRQWMREHMAAAFRFFGKMGYAEGIAGHISMRDPVLEDHLWLNPYAKHFSAMKASDLVLVDSEGFVVEGGNQAVINTAGFVIHSEVHKARPDVMAAAHAHSVYGKTWSAFGKPVEMLTQDACNLFGKQSVYDSHGGAALAQEEGQAIAKALGKTNSVCILKTHGLLTVGATVDEAAFLFHNLERACHSQLLAEAAAANGLEKTIIPDDVARFTAQVAQSADNFYVEFQPEFDLIVEESKGKVLE</sequence>
<dbReference type="Pfam" id="PF00596">
    <property type="entry name" value="Aldolase_II"/>
    <property type="match status" value="1"/>
</dbReference>
<dbReference type="GO" id="GO:0005856">
    <property type="term" value="C:cytoskeleton"/>
    <property type="evidence" value="ECO:0007669"/>
    <property type="project" value="TreeGrafter"/>
</dbReference>
<dbReference type="InterPro" id="IPR036409">
    <property type="entry name" value="Aldolase_II/adducin_N_sf"/>
</dbReference>
<dbReference type="SMART" id="SM01007">
    <property type="entry name" value="Aldolase_II"/>
    <property type="match status" value="1"/>
</dbReference>
<reference evidence="2" key="2">
    <citation type="submission" date="2020-11" db="EMBL/GenBank/DDBJ databases">
        <title>Whole genome sequencing of Colletotrichum sp.</title>
        <authorList>
            <person name="Li H."/>
        </authorList>
    </citation>
    <scope>NUCLEOTIDE SEQUENCE</scope>
    <source>
        <strain evidence="2">CkLH20</strain>
    </source>
</reference>
<name>A0A9P6HZ29_9PEZI</name>
<accession>A0A9P6HZ29</accession>
<dbReference type="OrthoDB" id="3238794at2759"/>
<reference evidence="2" key="1">
    <citation type="submission" date="2020-03" db="EMBL/GenBank/DDBJ databases">
        <authorList>
            <person name="He L."/>
        </authorList>
    </citation>
    <scope>NUCLEOTIDE SEQUENCE</scope>
    <source>
        <strain evidence="2">CkLH20</strain>
    </source>
</reference>
<feature type="domain" description="Class II aldolase/adducin N-terminal" evidence="1">
    <location>
        <begin position="59"/>
        <end position="242"/>
    </location>
</feature>
<dbReference type="GeneID" id="62165196"/>
<evidence type="ECO:0000259" key="1">
    <source>
        <dbReference type="SMART" id="SM01007"/>
    </source>
</evidence>
<keyword evidence="3" id="KW-1185">Reference proteome</keyword>
<proteinExistence type="predicted"/>
<dbReference type="FunFam" id="3.40.225.10:FF:000009">
    <property type="entry name" value="Class II aldolase/adducin N-terminal"/>
    <property type="match status" value="1"/>
</dbReference>
<protein>
    <recommendedName>
        <fullName evidence="1">Class II aldolase/adducin N-terminal domain-containing protein</fullName>
    </recommendedName>
</protein>
<comment type="caution">
    <text evidence="2">The sequence shown here is derived from an EMBL/GenBank/DDBJ whole genome shotgun (WGS) entry which is preliminary data.</text>
</comment>
<dbReference type="RefSeq" id="XP_038742705.1">
    <property type="nucleotide sequence ID" value="XM_038892122.1"/>
</dbReference>
<evidence type="ECO:0000313" key="2">
    <source>
        <dbReference type="EMBL" id="KAF9873244.1"/>
    </source>
</evidence>
<gene>
    <name evidence="2" type="ORF">CkaCkLH20_09407</name>
</gene>
<dbReference type="GO" id="GO:0051015">
    <property type="term" value="F:actin filament binding"/>
    <property type="evidence" value="ECO:0007669"/>
    <property type="project" value="TreeGrafter"/>
</dbReference>
<dbReference type="SUPFAM" id="SSF53639">
    <property type="entry name" value="AraD/HMP-PK domain-like"/>
    <property type="match status" value="1"/>
</dbReference>
<dbReference type="PANTHER" id="PTHR10672:SF40">
    <property type="entry name" value="CLASS II ALDOLASE_ADDUCIN DOMAIN PROTEIN (AFU_ORTHOLOGUE AFUA_3G09800)"/>
    <property type="match status" value="1"/>
</dbReference>
<dbReference type="InterPro" id="IPR001303">
    <property type="entry name" value="Aldolase_II/adducin_N"/>
</dbReference>
<dbReference type="AlphaFoldDB" id="A0A9P6HZ29"/>
<dbReference type="EMBL" id="JAATWM020000033">
    <property type="protein sequence ID" value="KAF9873244.1"/>
    <property type="molecule type" value="Genomic_DNA"/>
</dbReference>
<dbReference type="Gene3D" id="3.40.225.10">
    <property type="entry name" value="Class II aldolase/adducin N-terminal domain"/>
    <property type="match status" value="1"/>
</dbReference>